<organism evidence="1 2">
    <name type="scientific">Rhodofomes roseus</name>
    <dbReference type="NCBI Taxonomy" id="34475"/>
    <lineage>
        <taxon>Eukaryota</taxon>
        <taxon>Fungi</taxon>
        <taxon>Dikarya</taxon>
        <taxon>Basidiomycota</taxon>
        <taxon>Agaricomycotina</taxon>
        <taxon>Agaricomycetes</taxon>
        <taxon>Polyporales</taxon>
        <taxon>Rhodofomes</taxon>
    </lineage>
</organism>
<sequence>YTCQPYTTATTVSKSALGYAEPLRRRFAPLLPTASLRGRVRQCWAWCGAVESRYPYPFKTTPEDIVKDLKARSNNAKDLANKTIEARVKSLVANVAEGIDQMRISYVPAIMPCLTPGPLQRFALIRAYALSRELSDQLRTYSTRQLNQLKTHNMLVKRASKTAHDLSTIARATTPPNERYAPVLPMHTLSNTMLTELHPVRATTTALPAHAQAAFSDISHQLSSTISDLTTILKSGRERRVEE</sequence>
<dbReference type="Proteomes" id="UP000814176">
    <property type="component" value="Unassembled WGS sequence"/>
</dbReference>
<feature type="non-terminal residue" evidence="1">
    <location>
        <position position="1"/>
    </location>
</feature>
<reference evidence="1 2" key="1">
    <citation type="journal article" date="2021" name="Environ. Microbiol.">
        <title>Gene family expansions and transcriptome signatures uncover fungal adaptations to wood decay.</title>
        <authorList>
            <person name="Hage H."/>
            <person name="Miyauchi S."/>
            <person name="Viragh M."/>
            <person name="Drula E."/>
            <person name="Min B."/>
            <person name="Chaduli D."/>
            <person name="Navarro D."/>
            <person name="Favel A."/>
            <person name="Norest M."/>
            <person name="Lesage-Meessen L."/>
            <person name="Balint B."/>
            <person name="Merenyi Z."/>
            <person name="de Eugenio L."/>
            <person name="Morin E."/>
            <person name="Martinez A.T."/>
            <person name="Baldrian P."/>
            <person name="Stursova M."/>
            <person name="Martinez M.J."/>
            <person name="Novotny C."/>
            <person name="Magnuson J.K."/>
            <person name="Spatafora J.W."/>
            <person name="Maurice S."/>
            <person name="Pangilinan J."/>
            <person name="Andreopoulos W."/>
            <person name="LaButti K."/>
            <person name="Hundley H."/>
            <person name="Na H."/>
            <person name="Kuo A."/>
            <person name="Barry K."/>
            <person name="Lipzen A."/>
            <person name="Henrissat B."/>
            <person name="Riley R."/>
            <person name="Ahrendt S."/>
            <person name="Nagy L.G."/>
            <person name="Grigoriev I.V."/>
            <person name="Martin F."/>
            <person name="Rosso M.N."/>
        </authorList>
    </citation>
    <scope>NUCLEOTIDE SEQUENCE [LARGE SCALE GENOMIC DNA]</scope>
    <source>
        <strain evidence="1 2">CIRM-BRFM 1785</strain>
    </source>
</reference>
<evidence type="ECO:0000313" key="1">
    <source>
        <dbReference type="EMBL" id="KAH9836408.1"/>
    </source>
</evidence>
<gene>
    <name evidence="1" type="ORF">C8Q71DRAFT_708411</name>
</gene>
<protein>
    <submittedName>
        <fullName evidence="1">Uncharacterized protein</fullName>
    </submittedName>
</protein>
<accession>A0ABQ8KFW9</accession>
<evidence type="ECO:0000313" key="2">
    <source>
        <dbReference type="Proteomes" id="UP000814176"/>
    </source>
</evidence>
<comment type="caution">
    <text evidence="1">The sequence shown here is derived from an EMBL/GenBank/DDBJ whole genome shotgun (WGS) entry which is preliminary data.</text>
</comment>
<dbReference type="RefSeq" id="XP_047778693.1">
    <property type="nucleotide sequence ID" value="XM_047920617.1"/>
</dbReference>
<keyword evidence="2" id="KW-1185">Reference proteome</keyword>
<dbReference type="GeneID" id="72001349"/>
<proteinExistence type="predicted"/>
<name>A0ABQ8KFW9_9APHY</name>
<dbReference type="EMBL" id="JADCUA010000011">
    <property type="protein sequence ID" value="KAH9836408.1"/>
    <property type="molecule type" value="Genomic_DNA"/>
</dbReference>